<reference evidence="4" key="1">
    <citation type="submission" date="2021-10" db="EMBL/GenBank/DDBJ databases">
        <authorList>
            <person name="Criscuolo A."/>
        </authorList>
    </citation>
    <scope>NUCLEOTIDE SEQUENCE</scope>
    <source>
        <strain evidence="4">CIP111885</strain>
    </source>
</reference>
<feature type="domain" description="SLH" evidence="3">
    <location>
        <begin position="645"/>
        <end position="708"/>
    </location>
</feature>
<dbReference type="Pfam" id="PF00395">
    <property type="entry name" value="SLH"/>
    <property type="match status" value="3"/>
</dbReference>
<dbReference type="InterPro" id="IPR023346">
    <property type="entry name" value="Lysozyme-like_dom_sf"/>
</dbReference>
<protein>
    <recommendedName>
        <fullName evidence="3">SLH domain-containing protein</fullName>
    </recommendedName>
</protein>
<evidence type="ECO:0000259" key="3">
    <source>
        <dbReference type="PROSITE" id="PS51272"/>
    </source>
</evidence>
<evidence type="ECO:0000313" key="5">
    <source>
        <dbReference type="Proteomes" id="UP000789845"/>
    </source>
</evidence>
<dbReference type="Gene3D" id="1.10.530.10">
    <property type="match status" value="1"/>
</dbReference>
<evidence type="ECO:0000313" key="4">
    <source>
        <dbReference type="EMBL" id="CAG9606614.1"/>
    </source>
</evidence>
<dbReference type="InterPro" id="IPR051465">
    <property type="entry name" value="Cell_Envelope_Struct_Comp"/>
</dbReference>
<accession>A0A9C7G6C2</accession>
<dbReference type="InterPro" id="IPR001119">
    <property type="entry name" value="SLH_dom"/>
</dbReference>
<evidence type="ECO:0000256" key="1">
    <source>
        <dbReference type="ARBA" id="ARBA00022729"/>
    </source>
</evidence>
<keyword evidence="1 2" id="KW-0732">Signal</keyword>
<dbReference type="PANTHER" id="PTHR43308">
    <property type="entry name" value="OUTER MEMBRANE PROTEIN ALPHA-RELATED"/>
    <property type="match status" value="1"/>
</dbReference>
<feature type="signal peptide" evidence="2">
    <location>
        <begin position="1"/>
        <end position="26"/>
    </location>
</feature>
<keyword evidence="5" id="KW-1185">Reference proteome</keyword>
<dbReference type="Pfam" id="PF01464">
    <property type="entry name" value="SLT"/>
    <property type="match status" value="1"/>
</dbReference>
<comment type="caution">
    <text evidence="4">The sequence shown here is derived from an EMBL/GenBank/DDBJ whole genome shotgun (WGS) entry which is preliminary data.</text>
</comment>
<organism evidence="4 5">
    <name type="scientific">Pseudoneobacillus rhizosphaerae</name>
    <dbReference type="NCBI Taxonomy" id="2880968"/>
    <lineage>
        <taxon>Bacteria</taxon>
        <taxon>Bacillati</taxon>
        <taxon>Bacillota</taxon>
        <taxon>Bacilli</taxon>
        <taxon>Bacillales</taxon>
        <taxon>Bacillaceae</taxon>
        <taxon>Pseudoneobacillus</taxon>
    </lineage>
</organism>
<dbReference type="AlphaFoldDB" id="A0A9C7G6C2"/>
<dbReference type="EMBL" id="CAKJTG010000002">
    <property type="protein sequence ID" value="CAG9606614.1"/>
    <property type="molecule type" value="Genomic_DNA"/>
</dbReference>
<dbReference type="InterPro" id="IPR008258">
    <property type="entry name" value="Transglycosylase_SLT_dom_1"/>
</dbReference>
<evidence type="ECO:0000256" key="2">
    <source>
        <dbReference type="SAM" id="SignalP"/>
    </source>
</evidence>
<name>A0A9C7G6C2_9BACI</name>
<sequence length="821" mass="92869">MTNKTLLSLLFSSILLIFGLNTQADAKVVDEVRTKSAQSGYEDAHTLVAQYKGEKSGVTFESYSSLWKITDKLKQLEAELLKNKHGEELALLGKIVIIPNSPAGENVLGEYMANYKFTSTNVSLLSNRTIYLFGGNENTTIQSMAYTLSHEYGHHFTFYHLLNKENKMPGTWKTSEYAKSRGVQSTSSPAHDKPFGEYVWALPEIMAEDYVQLFGSDTAIKVGAQMNVELPTPFDVPTIQEYWNKYLPNYEPKSALPFYLTSYEMNSYNANMYNLQLLLQNMNQKPTYVHATEGTGRYESVRLDTIKDTEESNKWYNYRQLSSDVNWVLDKTESETMRLTAIQHSDIGFNRGAKSLKLNYKNIASNVTSGVEVFKDSKIYNASEIKTMLREIAVENGIPPEILKAIAYNETAMQQYNSAGQPNISSDGGIGIMQVTLPEVEAISKGIDLERLKWDTRYNIQIGAKILKEKWNNPNLPKINDKNPSVVADWYFAIMAYNGLSKRNDPTINGALAYQEKVIDTIRKHSLFPITYNDIEKINITYPYPDKPDIMVFADSEYKWPNLNDKSRQMWSKGKMVYAWNNQLSFSNLRNGVNGSVKKQLPHYTPLEIIAGPFEVAEKENHYSMYEVKGNGFEGYISSSNIVEGNVTLFKDVTFGESASAITYLQLKKIISGYPDGTFKPNQALTRRQAAAMLVKELGLTLPEGYTMKATDMKPGDANYREMAIVEAYGFMGRNGSLNPKGTLTRAQMAQIMAEAYKNIYKPSLENASFTDVKKTDWSYDYINTLAYNNITVTSGGEFRPNGHVTRSQFSLFLMRTIEKK</sequence>
<dbReference type="RefSeq" id="WP_230494903.1">
    <property type="nucleotide sequence ID" value="NZ_CAKJTG010000002.1"/>
</dbReference>
<feature type="chain" id="PRO_5039444307" description="SLH domain-containing protein" evidence="2">
    <location>
        <begin position="27"/>
        <end position="821"/>
    </location>
</feature>
<feature type="domain" description="SLH" evidence="3">
    <location>
        <begin position="766"/>
        <end position="821"/>
    </location>
</feature>
<gene>
    <name evidence="4" type="ORF">NEOCIP111885_00302</name>
</gene>
<dbReference type="PROSITE" id="PS51272">
    <property type="entry name" value="SLH"/>
    <property type="match status" value="2"/>
</dbReference>
<dbReference type="SUPFAM" id="SSF53955">
    <property type="entry name" value="Lysozyme-like"/>
    <property type="match status" value="1"/>
</dbReference>
<dbReference type="Proteomes" id="UP000789845">
    <property type="component" value="Unassembled WGS sequence"/>
</dbReference>
<proteinExistence type="predicted"/>